<dbReference type="EMBL" id="JBHTCG010000019">
    <property type="protein sequence ID" value="MFC7385482.1"/>
    <property type="molecule type" value="Genomic_DNA"/>
</dbReference>
<dbReference type="PANTHER" id="PTHR10742">
    <property type="entry name" value="FLAVIN MONOAMINE OXIDASE"/>
    <property type="match status" value="1"/>
</dbReference>
<evidence type="ECO:0000259" key="2">
    <source>
        <dbReference type="Pfam" id="PF01593"/>
    </source>
</evidence>
<comment type="caution">
    <text evidence="3">The sequence shown here is derived from an EMBL/GenBank/DDBJ whole genome shotgun (WGS) entry which is preliminary data.</text>
</comment>
<dbReference type="Gene3D" id="3.90.660.10">
    <property type="match status" value="1"/>
</dbReference>
<organism evidence="3 4">
    <name type="scientific">Sphaerisporangium rhizosphaerae</name>
    <dbReference type="NCBI Taxonomy" id="2269375"/>
    <lineage>
        <taxon>Bacteria</taxon>
        <taxon>Bacillati</taxon>
        <taxon>Actinomycetota</taxon>
        <taxon>Actinomycetes</taxon>
        <taxon>Streptosporangiales</taxon>
        <taxon>Streptosporangiaceae</taxon>
        <taxon>Sphaerisporangium</taxon>
    </lineage>
</organism>
<protein>
    <submittedName>
        <fullName evidence="3">Flavin monoamine oxidase family protein</fullName>
    </submittedName>
</protein>
<dbReference type="SUPFAM" id="SSF54373">
    <property type="entry name" value="FAD-linked reductases, C-terminal domain"/>
    <property type="match status" value="1"/>
</dbReference>
<dbReference type="Pfam" id="PF01593">
    <property type="entry name" value="Amino_oxidase"/>
    <property type="match status" value="1"/>
</dbReference>
<evidence type="ECO:0000313" key="3">
    <source>
        <dbReference type="EMBL" id="MFC7385482.1"/>
    </source>
</evidence>
<dbReference type="InterPro" id="IPR036188">
    <property type="entry name" value="FAD/NAD-bd_sf"/>
</dbReference>
<dbReference type="Proteomes" id="UP001596496">
    <property type="component" value="Unassembled WGS sequence"/>
</dbReference>
<name>A0ABW2P8Z1_9ACTN</name>
<dbReference type="PANTHER" id="PTHR10742:SF410">
    <property type="entry name" value="LYSINE-SPECIFIC HISTONE DEMETHYLASE 2"/>
    <property type="match status" value="1"/>
</dbReference>
<proteinExistence type="predicted"/>
<evidence type="ECO:0000313" key="4">
    <source>
        <dbReference type="Proteomes" id="UP001596496"/>
    </source>
</evidence>
<dbReference type="Gene3D" id="1.20.1440.240">
    <property type="match status" value="1"/>
</dbReference>
<gene>
    <name evidence="3" type="ORF">ACFQSB_24960</name>
</gene>
<feature type="region of interest" description="Disordered" evidence="1">
    <location>
        <begin position="1"/>
        <end position="44"/>
    </location>
</feature>
<accession>A0ABW2P8Z1</accession>
<feature type="compositionally biased region" description="Gly residues" evidence="1">
    <location>
        <begin position="1"/>
        <end position="18"/>
    </location>
</feature>
<dbReference type="SUPFAM" id="SSF51905">
    <property type="entry name" value="FAD/NAD(P)-binding domain"/>
    <property type="match status" value="1"/>
</dbReference>
<reference evidence="4" key="1">
    <citation type="journal article" date="2019" name="Int. J. Syst. Evol. Microbiol.">
        <title>The Global Catalogue of Microorganisms (GCM) 10K type strain sequencing project: providing services to taxonomists for standard genome sequencing and annotation.</title>
        <authorList>
            <consortium name="The Broad Institute Genomics Platform"/>
            <consortium name="The Broad Institute Genome Sequencing Center for Infectious Disease"/>
            <person name="Wu L."/>
            <person name="Ma J."/>
        </authorList>
    </citation>
    <scope>NUCLEOTIDE SEQUENCE [LARGE SCALE GENOMIC DNA]</scope>
    <source>
        <strain evidence="4">CECT 7649</strain>
    </source>
</reference>
<dbReference type="InterPro" id="IPR050281">
    <property type="entry name" value="Flavin_monoamine_oxidase"/>
</dbReference>
<evidence type="ECO:0000256" key="1">
    <source>
        <dbReference type="SAM" id="MobiDB-lite"/>
    </source>
</evidence>
<dbReference type="RefSeq" id="WP_380829410.1">
    <property type="nucleotide sequence ID" value="NZ_JBHTCG010000019.1"/>
</dbReference>
<dbReference type="Gene3D" id="3.50.50.60">
    <property type="entry name" value="FAD/NAD(P)-binding domain"/>
    <property type="match status" value="1"/>
</dbReference>
<sequence>MPPGPRGGVPSGSRGGLPPGSRDGVPSGLRDGGSPESRGGDGLTRRSLLVGIGAAGGAGAMYAAMGVLGLAPSKETAPVPLAGGSAASSPYVPPQRSDFALRGGRPASVLVLGAGVAGLACAYELGKAGYECTVLEARDRVGGRSLTLRGGDTVAELPLQGGAGQAGELQRVGFGEGTYFNAGPARIAQWMVTLDYCRELGVPLEVFVNTNSAAYVLTDGMKAPVRARTARADAYGYISELLAKATDAGALDARLTRADKERLLDFLSHFGDIGPSHAYTGGERRGFRVNPGVGPGAELGAVPALTEVLSQGLGRVLTMDAGYEQAMPMFQPVGGMDAIVRALAGRVGAARIRTGVRVTRITNAPDGVEVAVEGGAPLRAQYCVAALPPHVLARIPGNLGAEVKTALTGAVPMAAGKLGLEYGRRWWEIEDRVYGGATETDLDVGHIWYPSHGFHERRGLVVGYYNTGADADVYSALTHRERLRRALTQGRKIHGRKYGQDLLSSVSVSWGRQPHIEGAWVRWSSPSGQRALLRPAGRVYFAGDWLTHLIAWQAGAFESARKVVTELHHRVLKEA</sequence>
<feature type="domain" description="Amine oxidase" evidence="2">
    <location>
        <begin position="116"/>
        <end position="567"/>
    </location>
</feature>
<keyword evidence="4" id="KW-1185">Reference proteome</keyword>
<dbReference type="InterPro" id="IPR002937">
    <property type="entry name" value="Amino_oxidase"/>
</dbReference>